<evidence type="ECO:0000313" key="5">
    <source>
        <dbReference type="Proteomes" id="UP000477779"/>
    </source>
</evidence>
<dbReference type="EMBL" id="CP045309">
    <property type="protein sequence ID" value="QGL51078.1"/>
    <property type="molecule type" value="Genomic_DNA"/>
</dbReference>
<evidence type="ECO:0000259" key="1">
    <source>
        <dbReference type="Pfam" id="PF02861"/>
    </source>
</evidence>
<dbReference type="RefSeq" id="WP_154230192.1">
    <property type="nucleotide sequence ID" value="NZ_CP045309.1"/>
</dbReference>
<evidence type="ECO:0000313" key="2">
    <source>
        <dbReference type="EMBL" id="NES30790.1"/>
    </source>
</evidence>
<dbReference type="InterPro" id="IPR036628">
    <property type="entry name" value="Clp_N_dom_sf"/>
</dbReference>
<organism evidence="2 5">
    <name type="scientific">Micromonospora terminaliae</name>
    <dbReference type="NCBI Taxonomy" id="1914461"/>
    <lineage>
        <taxon>Bacteria</taxon>
        <taxon>Bacillati</taxon>
        <taxon>Actinomycetota</taxon>
        <taxon>Actinomycetes</taxon>
        <taxon>Micromonosporales</taxon>
        <taxon>Micromonosporaceae</taxon>
        <taxon>Micromonospora</taxon>
    </lineage>
</organism>
<gene>
    <name evidence="2" type="ORF">G3561_24955</name>
    <name evidence="3" type="ORF">GCE86_31005</name>
</gene>
<evidence type="ECO:0000313" key="3">
    <source>
        <dbReference type="EMBL" id="QGL51078.1"/>
    </source>
</evidence>
<keyword evidence="4" id="KW-1185">Reference proteome</keyword>
<dbReference type="SUPFAM" id="SSF81923">
    <property type="entry name" value="Double Clp-N motif"/>
    <property type="match status" value="1"/>
</dbReference>
<dbReference type="InterPro" id="IPR004176">
    <property type="entry name" value="Clp_R_N"/>
</dbReference>
<dbReference type="Proteomes" id="UP000477779">
    <property type="component" value="Unassembled WGS sequence"/>
</dbReference>
<proteinExistence type="predicted"/>
<feature type="domain" description="Clp R" evidence="1">
    <location>
        <begin position="203"/>
        <end position="258"/>
    </location>
</feature>
<sequence length="261" mass="27772">MPDAAAVRVLTLVAGSPAGPGTTLYEEVRRAARRLPVTPRSTAADELAFLRMVQPHRAPGAAEPLRLALIRLVTGVAVRRPYRRHGARYGHPMLLLVEQRGMQVAVRAGHDVVTGAHLLAAVLAMHDELVRDGRPVRPDVHRWNQAGEILAQHGATASAAVRALAGLPPADDERRLDGLPDKGWHQPKALLAAPAHGRSELGALRGASLAAFRRGDPYAGTTHLLVELLADPAGPATRLLRLLDVDPSTVRADAQGCLTGD</sequence>
<reference evidence="2 5" key="2">
    <citation type="submission" date="2020-02" db="EMBL/GenBank/DDBJ databases">
        <title>WGS of Micromonospora spp. isolated from hot spring.</title>
        <authorList>
            <person name="Thawai C."/>
        </authorList>
    </citation>
    <scope>NUCLEOTIDE SEQUENCE [LARGE SCALE GENOMIC DNA]</scope>
    <source>
        <strain evidence="2 5">TMS7</strain>
    </source>
</reference>
<dbReference type="EMBL" id="JAAHBZ010000013">
    <property type="protein sequence ID" value="NES30790.1"/>
    <property type="molecule type" value="Genomic_DNA"/>
</dbReference>
<reference evidence="3 4" key="1">
    <citation type="submission" date="2019-10" db="EMBL/GenBank/DDBJ databases">
        <title>Genome Sequence of Micromonospora terminaliae DSM 101760.</title>
        <authorList>
            <person name="Guo L."/>
        </authorList>
    </citation>
    <scope>NUCLEOTIDE SEQUENCE [LARGE SCALE GENOMIC DNA]</scope>
    <source>
        <strain evidence="3 4">DSM 101760</strain>
    </source>
</reference>
<name>A0AAJ2ZIN7_9ACTN</name>
<accession>A0AAJ2ZIN7</accession>
<protein>
    <recommendedName>
        <fullName evidence="1">Clp R domain-containing protein</fullName>
    </recommendedName>
</protein>
<dbReference type="AlphaFoldDB" id="A0AAJ2ZIN7"/>
<dbReference type="Gene3D" id="1.10.1780.10">
    <property type="entry name" value="Clp, N-terminal domain"/>
    <property type="match status" value="1"/>
</dbReference>
<evidence type="ECO:0000313" key="4">
    <source>
        <dbReference type="Proteomes" id="UP000402241"/>
    </source>
</evidence>
<dbReference type="Proteomes" id="UP000402241">
    <property type="component" value="Chromosome"/>
</dbReference>
<dbReference type="Pfam" id="PF02861">
    <property type="entry name" value="Clp_N"/>
    <property type="match status" value="1"/>
</dbReference>